<dbReference type="InterPro" id="IPR000504">
    <property type="entry name" value="RRM_dom"/>
</dbReference>
<feature type="domain" description="RRM" evidence="16">
    <location>
        <begin position="95"/>
        <end position="173"/>
    </location>
</feature>
<organism evidence="17 18">
    <name type="scientific">Zingiber officinale</name>
    <name type="common">Ginger</name>
    <name type="synonym">Amomum zingiber</name>
    <dbReference type="NCBI Taxonomy" id="94328"/>
    <lineage>
        <taxon>Eukaryota</taxon>
        <taxon>Viridiplantae</taxon>
        <taxon>Streptophyta</taxon>
        <taxon>Embryophyta</taxon>
        <taxon>Tracheophyta</taxon>
        <taxon>Spermatophyta</taxon>
        <taxon>Magnoliopsida</taxon>
        <taxon>Liliopsida</taxon>
        <taxon>Zingiberales</taxon>
        <taxon>Zingiberaceae</taxon>
        <taxon>Zingiber</taxon>
    </lineage>
</organism>
<comment type="subcellular location">
    <subcellularLocation>
        <location evidence="2">Cytoplasm</location>
    </subcellularLocation>
    <subcellularLocation>
        <location evidence="1">Nucleus</location>
    </subcellularLocation>
</comment>
<evidence type="ECO:0000256" key="1">
    <source>
        <dbReference type="ARBA" id="ARBA00004123"/>
    </source>
</evidence>
<dbReference type="GO" id="GO:0006417">
    <property type="term" value="P:regulation of translation"/>
    <property type="evidence" value="ECO:0007669"/>
    <property type="project" value="UniProtKB-KW"/>
</dbReference>
<protein>
    <recommendedName>
        <fullName evidence="13">RNA-binding protein 8A</fullName>
    </recommendedName>
</protein>
<comment type="caution">
    <text evidence="17">The sequence shown here is derived from an EMBL/GenBank/DDBJ whole genome shotgun (WGS) entry which is preliminary data.</text>
</comment>
<dbReference type="InterPro" id="IPR008111">
    <property type="entry name" value="RNA-bd_8"/>
</dbReference>
<dbReference type="PANTHER" id="PTHR45894">
    <property type="entry name" value="RNA-BINDING PROTEIN 8A"/>
    <property type="match status" value="1"/>
</dbReference>
<dbReference type="InterPro" id="IPR012677">
    <property type="entry name" value="Nucleotide-bd_a/b_plait_sf"/>
</dbReference>
<feature type="compositionally biased region" description="Acidic residues" evidence="15">
    <location>
        <begin position="9"/>
        <end position="26"/>
    </location>
</feature>
<evidence type="ECO:0000256" key="15">
    <source>
        <dbReference type="SAM" id="MobiDB-lite"/>
    </source>
</evidence>
<dbReference type="InterPro" id="IPR035979">
    <property type="entry name" value="RBD_domain_sf"/>
</dbReference>
<dbReference type="GO" id="GO:0003729">
    <property type="term" value="F:mRNA binding"/>
    <property type="evidence" value="ECO:0007669"/>
    <property type="project" value="InterPro"/>
</dbReference>
<keyword evidence="12" id="KW-0539">Nucleus</keyword>
<feature type="region of interest" description="Disordered" evidence="15">
    <location>
        <begin position="1"/>
        <end position="88"/>
    </location>
</feature>
<evidence type="ECO:0000256" key="11">
    <source>
        <dbReference type="ARBA" id="ARBA00023187"/>
    </source>
</evidence>
<keyword evidence="6" id="KW-0507">mRNA processing</keyword>
<dbReference type="SMART" id="SM00360">
    <property type="entry name" value="RRM"/>
    <property type="match status" value="1"/>
</dbReference>
<dbReference type="FunFam" id="3.30.70.330:FF:000525">
    <property type="entry name" value="RNA-binding protein 8A"/>
    <property type="match status" value="1"/>
</dbReference>
<dbReference type="PROSITE" id="PS50102">
    <property type="entry name" value="RRM"/>
    <property type="match status" value="1"/>
</dbReference>
<keyword evidence="8" id="KW-0810">Translation regulation</keyword>
<evidence type="ECO:0000256" key="8">
    <source>
        <dbReference type="ARBA" id="ARBA00022845"/>
    </source>
</evidence>
<dbReference type="GO" id="GO:0006397">
    <property type="term" value="P:mRNA processing"/>
    <property type="evidence" value="ECO:0007669"/>
    <property type="project" value="UniProtKB-KW"/>
</dbReference>
<evidence type="ECO:0000256" key="7">
    <source>
        <dbReference type="ARBA" id="ARBA00022816"/>
    </source>
</evidence>
<proteinExistence type="inferred from homology"/>
<evidence type="ECO:0000256" key="4">
    <source>
        <dbReference type="ARBA" id="ARBA00022448"/>
    </source>
</evidence>
<evidence type="ECO:0000259" key="16">
    <source>
        <dbReference type="PROSITE" id="PS50102"/>
    </source>
</evidence>
<reference evidence="17 18" key="1">
    <citation type="submission" date="2020-08" db="EMBL/GenBank/DDBJ databases">
        <title>Plant Genome Project.</title>
        <authorList>
            <person name="Zhang R.-G."/>
        </authorList>
    </citation>
    <scope>NUCLEOTIDE SEQUENCE [LARGE SCALE GENOMIC DNA]</scope>
    <source>
        <tissue evidence="17">Rhizome</tissue>
    </source>
</reference>
<evidence type="ECO:0000256" key="2">
    <source>
        <dbReference type="ARBA" id="ARBA00004496"/>
    </source>
</evidence>
<dbReference type="GO" id="GO:0051028">
    <property type="term" value="P:mRNA transport"/>
    <property type="evidence" value="ECO:0007669"/>
    <property type="project" value="UniProtKB-KW"/>
</dbReference>
<dbReference type="SUPFAM" id="SSF54928">
    <property type="entry name" value="RNA-binding domain, RBD"/>
    <property type="match status" value="1"/>
</dbReference>
<evidence type="ECO:0000256" key="14">
    <source>
        <dbReference type="PROSITE-ProRule" id="PRU00176"/>
    </source>
</evidence>
<evidence type="ECO:0000256" key="5">
    <source>
        <dbReference type="ARBA" id="ARBA00022490"/>
    </source>
</evidence>
<evidence type="ECO:0000313" key="17">
    <source>
        <dbReference type="EMBL" id="KAG6473676.1"/>
    </source>
</evidence>
<evidence type="ECO:0000256" key="3">
    <source>
        <dbReference type="ARBA" id="ARBA00007987"/>
    </source>
</evidence>
<keyword evidence="9 14" id="KW-0694">RNA-binding</keyword>
<evidence type="ECO:0000313" key="18">
    <source>
        <dbReference type="Proteomes" id="UP000734854"/>
    </source>
</evidence>
<keyword evidence="4" id="KW-0813">Transport</keyword>
<dbReference type="EMBL" id="JACMSC010000019">
    <property type="protein sequence ID" value="KAG6473676.1"/>
    <property type="molecule type" value="Genomic_DNA"/>
</dbReference>
<dbReference type="GO" id="GO:0000184">
    <property type="term" value="P:nuclear-transcribed mRNA catabolic process, nonsense-mediated decay"/>
    <property type="evidence" value="ECO:0007669"/>
    <property type="project" value="UniProtKB-KW"/>
</dbReference>
<feature type="compositionally biased region" description="Basic and acidic residues" evidence="15">
    <location>
        <begin position="51"/>
        <end position="65"/>
    </location>
</feature>
<evidence type="ECO:0000256" key="6">
    <source>
        <dbReference type="ARBA" id="ARBA00022664"/>
    </source>
</evidence>
<comment type="similarity">
    <text evidence="3">Belongs to the RBM8A family.</text>
</comment>
<accession>A0A8J5CFX6</accession>
<evidence type="ECO:0000256" key="10">
    <source>
        <dbReference type="ARBA" id="ARBA00023161"/>
    </source>
</evidence>
<dbReference type="InterPro" id="IPR033744">
    <property type="entry name" value="RRM_RBM8"/>
</dbReference>
<evidence type="ECO:0000256" key="9">
    <source>
        <dbReference type="ARBA" id="ARBA00022884"/>
    </source>
</evidence>
<dbReference type="PRINTS" id="PR01738">
    <property type="entry name" value="RNABINDINGM8"/>
</dbReference>
<sequence length="371" mass="41078">MAAVVGEVDVVDFEPDEDDLMDEDVGAAEADPSPAPKLRSTVAGSGSSGLEPRKTKGRGFREEAGPNRGIRLSARDFDSLDSDGGPGPQRSIEGWIVLVTGIHEEAQEDDLHNAFREFGQVKNLHLNLDRRTGFVKGYALIEYENFDEAQAAITTLNGTELLTQTIFVDWAFSKGPMKRRNTRRRNPVPFHSSSTFNCLLCNALKFNFGFNMPVPEHIDNQLHHDKLDFYLNLMRKHTTGDAIHWNERLLWHLPLPVTAIDSFVAQLELLFPLGPGCEDGRIKASVELESPRLLPRNAIRVIQSVGTAAHVRDGNGDEGNLAVVVAPVCNSGRHRDDVTLAELLDARPLKRLRARQPGITIPPTALPVYLF</sequence>
<keyword evidence="5" id="KW-0963">Cytoplasm</keyword>
<dbReference type="Proteomes" id="UP000734854">
    <property type="component" value="Unassembled WGS sequence"/>
</dbReference>
<gene>
    <name evidence="17" type="ORF">ZIOFF_067593</name>
</gene>
<keyword evidence="7" id="KW-0509">mRNA transport</keyword>
<keyword evidence="18" id="KW-1185">Reference proteome</keyword>
<dbReference type="GO" id="GO:0005737">
    <property type="term" value="C:cytoplasm"/>
    <property type="evidence" value="ECO:0007669"/>
    <property type="project" value="UniProtKB-SubCell"/>
</dbReference>
<dbReference type="GO" id="GO:0008380">
    <property type="term" value="P:RNA splicing"/>
    <property type="evidence" value="ECO:0007669"/>
    <property type="project" value="UniProtKB-KW"/>
</dbReference>
<keyword evidence="11" id="KW-0508">mRNA splicing</keyword>
<dbReference type="GO" id="GO:0005634">
    <property type="term" value="C:nucleus"/>
    <property type="evidence" value="ECO:0007669"/>
    <property type="project" value="UniProtKB-SubCell"/>
</dbReference>
<keyword evidence="10" id="KW-0866">Nonsense-mediated mRNA decay</keyword>
<dbReference type="Gene3D" id="3.30.70.330">
    <property type="match status" value="1"/>
</dbReference>
<dbReference type="CDD" id="cd12324">
    <property type="entry name" value="RRM_RBM8"/>
    <property type="match status" value="1"/>
</dbReference>
<evidence type="ECO:0000256" key="12">
    <source>
        <dbReference type="ARBA" id="ARBA00023242"/>
    </source>
</evidence>
<dbReference type="AlphaFoldDB" id="A0A8J5CFX6"/>
<evidence type="ECO:0000256" key="13">
    <source>
        <dbReference type="ARBA" id="ARBA00077711"/>
    </source>
</evidence>
<name>A0A8J5CFX6_ZINOF</name>
<dbReference type="Pfam" id="PF00076">
    <property type="entry name" value="RRM_1"/>
    <property type="match status" value="1"/>
</dbReference>